<sequence>MKNSIIIIVIAILTISIGSCKKDSRPNYQYMPNMYESVGYEAYGEYEVFGTTGQEAQLPAEGSIPRGWMPYDYKNTNEHYQLAKDSLKNPIKYTVENEAAGMELYTIYCAICHGDKGNGKGTLVEREKILGVPSYDDVGRAITEGSIYHVMYYGINTMGSYASQTTEEERWQIVQYVQRLKAQLEGKTPRIDTDVKAPENLIPAVEERPEESQESETEVTEAH</sequence>
<dbReference type="PANTHER" id="PTHR40394">
    <property type="entry name" value="LIPOPROTEIN-RELATED"/>
    <property type="match status" value="1"/>
</dbReference>
<evidence type="ECO:0000313" key="7">
    <source>
        <dbReference type="EMBL" id="GAA3508880.1"/>
    </source>
</evidence>
<keyword evidence="2 4" id="KW-0479">Metal-binding</keyword>
<name>A0ABP6UIA5_9FLAO</name>
<feature type="domain" description="Cytochrome c" evidence="6">
    <location>
        <begin position="96"/>
        <end position="181"/>
    </location>
</feature>
<comment type="caution">
    <text evidence="7">The sequence shown here is derived from an EMBL/GenBank/DDBJ whole genome shotgun (WGS) entry which is preliminary data.</text>
</comment>
<keyword evidence="3 4" id="KW-0408">Iron</keyword>
<evidence type="ECO:0000256" key="1">
    <source>
        <dbReference type="ARBA" id="ARBA00022617"/>
    </source>
</evidence>
<dbReference type="Gene3D" id="1.10.760.10">
    <property type="entry name" value="Cytochrome c-like domain"/>
    <property type="match status" value="1"/>
</dbReference>
<dbReference type="InterPro" id="IPR009056">
    <property type="entry name" value="Cyt_c-like_dom"/>
</dbReference>
<evidence type="ECO:0000256" key="3">
    <source>
        <dbReference type="ARBA" id="ARBA00023004"/>
    </source>
</evidence>
<dbReference type="PROSITE" id="PS51007">
    <property type="entry name" value="CYTC"/>
    <property type="match status" value="1"/>
</dbReference>
<reference evidence="8" key="1">
    <citation type="journal article" date="2019" name="Int. J. Syst. Evol. Microbiol.">
        <title>The Global Catalogue of Microorganisms (GCM) 10K type strain sequencing project: providing services to taxonomists for standard genome sequencing and annotation.</title>
        <authorList>
            <consortium name="The Broad Institute Genomics Platform"/>
            <consortium name="The Broad Institute Genome Sequencing Center for Infectious Disease"/>
            <person name="Wu L."/>
            <person name="Ma J."/>
        </authorList>
    </citation>
    <scope>NUCLEOTIDE SEQUENCE [LARGE SCALE GENOMIC DNA]</scope>
    <source>
        <strain evidence="8">JCM 17106</strain>
    </source>
</reference>
<evidence type="ECO:0000259" key="6">
    <source>
        <dbReference type="PROSITE" id="PS51007"/>
    </source>
</evidence>
<feature type="compositionally biased region" description="Acidic residues" evidence="5">
    <location>
        <begin position="212"/>
        <end position="223"/>
    </location>
</feature>
<dbReference type="SUPFAM" id="SSF46626">
    <property type="entry name" value="Cytochrome c"/>
    <property type="match status" value="1"/>
</dbReference>
<dbReference type="InterPro" id="IPR036909">
    <property type="entry name" value="Cyt_c-like_dom_sf"/>
</dbReference>
<evidence type="ECO:0000256" key="2">
    <source>
        <dbReference type="ARBA" id="ARBA00022723"/>
    </source>
</evidence>
<dbReference type="Pfam" id="PF13442">
    <property type="entry name" value="Cytochrome_CBB3"/>
    <property type="match status" value="1"/>
</dbReference>
<proteinExistence type="predicted"/>
<keyword evidence="1 4" id="KW-0349">Heme</keyword>
<dbReference type="Proteomes" id="UP001500459">
    <property type="component" value="Unassembled WGS sequence"/>
</dbReference>
<organism evidence="7 8">
    <name type="scientific">Aquimarina addita</name>
    <dbReference type="NCBI Taxonomy" id="870485"/>
    <lineage>
        <taxon>Bacteria</taxon>
        <taxon>Pseudomonadati</taxon>
        <taxon>Bacteroidota</taxon>
        <taxon>Flavobacteriia</taxon>
        <taxon>Flavobacteriales</taxon>
        <taxon>Flavobacteriaceae</taxon>
        <taxon>Aquimarina</taxon>
    </lineage>
</organism>
<dbReference type="EMBL" id="BAABCW010000007">
    <property type="protein sequence ID" value="GAA3508880.1"/>
    <property type="molecule type" value="Genomic_DNA"/>
</dbReference>
<evidence type="ECO:0000256" key="5">
    <source>
        <dbReference type="SAM" id="MobiDB-lite"/>
    </source>
</evidence>
<dbReference type="PROSITE" id="PS51257">
    <property type="entry name" value="PROKAR_LIPOPROTEIN"/>
    <property type="match status" value="1"/>
</dbReference>
<protein>
    <submittedName>
        <fullName evidence="7">Cytochrome c</fullName>
    </submittedName>
</protein>
<evidence type="ECO:0000256" key="4">
    <source>
        <dbReference type="PROSITE-ProRule" id="PRU00433"/>
    </source>
</evidence>
<keyword evidence="8" id="KW-1185">Reference proteome</keyword>
<feature type="region of interest" description="Disordered" evidence="5">
    <location>
        <begin position="189"/>
        <end position="223"/>
    </location>
</feature>
<gene>
    <name evidence="7" type="ORF">GCM10022393_20840</name>
</gene>
<dbReference type="PANTHER" id="PTHR40394:SF2">
    <property type="entry name" value="QUINOL:CYTOCHROME C OXIDOREDUCTASE MEMBRANE PROTEIN"/>
    <property type="match status" value="1"/>
</dbReference>
<dbReference type="RefSeq" id="WP_344927157.1">
    <property type="nucleotide sequence ID" value="NZ_BAABCW010000007.1"/>
</dbReference>
<accession>A0ABP6UIA5</accession>
<evidence type="ECO:0000313" key="8">
    <source>
        <dbReference type="Proteomes" id="UP001500459"/>
    </source>
</evidence>